<name>A0A132N0I6_9ACTN</name>
<protein>
    <submittedName>
        <fullName evidence="2">Uncharacterized protein</fullName>
    </submittedName>
</protein>
<evidence type="ECO:0000313" key="4">
    <source>
        <dbReference type="Proteomes" id="UP000070598"/>
    </source>
</evidence>
<reference evidence="2 5" key="1">
    <citation type="submission" date="2015-02" db="EMBL/GenBank/DDBJ databases">
        <title>Physiological reanalysis, assessment of diazotrophy, and genome sequences of multiple isolates of Streptomyces thermoautotrophicus.</title>
        <authorList>
            <person name="MacKellar D.C."/>
            <person name="Lieber L."/>
            <person name="Norman J."/>
            <person name="Bolger A."/>
            <person name="Tobin C."/>
            <person name="Murray J.W."/>
            <person name="Prell J."/>
        </authorList>
    </citation>
    <scope>NUCLEOTIDE SEQUENCE [LARGE SCALE GENOMIC DNA]</scope>
    <source>
        <strain evidence="2 5">UBT1</strain>
    </source>
</reference>
<evidence type="ECO:0000313" key="2">
    <source>
        <dbReference type="EMBL" id="KWX03668.1"/>
    </source>
</evidence>
<organism evidence="2 5">
    <name type="scientific">Carbonactinospora thermoautotrophica</name>
    <dbReference type="NCBI Taxonomy" id="1469144"/>
    <lineage>
        <taxon>Bacteria</taxon>
        <taxon>Bacillati</taxon>
        <taxon>Actinomycetota</taxon>
        <taxon>Actinomycetes</taxon>
        <taxon>Kitasatosporales</taxon>
        <taxon>Carbonactinosporaceae</taxon>
        <taxon>Carbonactinospora</taxon>
    </lineage>
</organism>
<gene>
    <name evidence="2" type="ORF">TH66_12655</name>
    <name evidence="3" type="ORF">TR74_11745</name>
</gene>
<feature type="compositionally biased region" description="Low complexity" evidence="1">
    <location>
        <begin position="43"/>
        <end position="60"/>
    </location>
</feature>
<proteinExistence type="predicted"/>
<dbReference type="Proteomes" id="UP000070598">
    <property type="component" value="Unassembled WGS sequence"/>
</dbReference>
<evidence type="ECO:0000256" key="1">
    <source>
        <dbReference type="SAM" id="MobiDB-lite"/>
    </source>
</evidence>
<sequence length="77" mass="8482">MIFLRAALRVAPGRDISIERVAWRSASAVSPRSLRQYAFSAASPDSSMRSESGSSSSARRSASRHSLRWPRSAYPRA</sequence>
<dbReference type="Proteomes" id="UP000070659">
    <property type="component" value="Unassembled WGS sequence"/>
</dbReference>
<dbReference type="EMBL" id="JYIK01000891">
    <property type="protein sequence ID" value="KWX09083.1"/>
    <property type="molecule type" value="Genomic_DNA"/>
</dbReference>
<comment type="caution">
    <text evidence="2">The sequence shown here is derived from an EMBL/GenBank/DDBJ whole genome shotgun (WGS) entry which is preliminary data.</text>
</comment>
<reference evidence="4" key="2">
    <citation type="submission" date="2015-02" db="EMBL/GenBank/DDBJ databases">
        <title>Physiological reanalysis, assessment of diazotrophy, and genome sequences of multiple isolates of Streptomyces thermoautotrophicus.</title>
        <authorList>
            <person name="MacKellar D.C."/>
            <person name="Lieber L."/>
            <person name="Norman J."/>
            <person name="Bolger A."/>
            <person name="Tobin C."/>
            <person name="Murray J.W."/>
            <person name="Friesen M."/>
            <person name="Prell J."/>
        </authorList>
    </citation>
    <scope>NUCLEOTIDE SEQUENCE [LARGE SCALE GENOMIC DNA]</scope>
    <source>
        <strain evidence="4">UBT1</strain>
    </source>
</reference>
<evidence type="ECO:0000313" key="5">
    <source>
        <dbReference type="Proteomes" id="UP000070659"/>
    </source>
</evidence>
<evidence type="ECO:0000313" key="3">
    <source>
        <dbReference type="EMBL" id="KWX09083.1"/>
    </source>
</evidence>
<feature type="region of interest" description="Disordered" evidence="1">
    <location>
        <begin position="40"/>
        <end position="77"/>
    </location>
</feature>
<dbReference type="AlphaFoldDB" id="A0A132N0I6"/>
<dbReference type="EMBL" id="JYIJ01000017">
    <property type="protein sequence ID" value="KWX03668.1"/>
    <property type="molecule type" value="Genomic_DNA"/>
</dbReference>
<accession>A0A132N0I6</accession>